<dbReference type="InterPro" id="IPR001024">
    <property type="entry name" value="PLAT/LH2_dom"/>
</dbReference>
<dbReference type="SUPFAM" id="SSF49723">
    <property type="entry name" value="Lipase/lipooxygenase domain (PLAT/LH2 domain)"/>
    <property type="match status" value="1"/>
</dbReference>
<evidence type="ECO:0000256" key="1">
    <source>
        <dbReference type="PROSITE-ProRule" id="PRU00152"/>
    </source>
</evidence>
<dbReference type="Pfam" id="PF01477">
    <property type="entry name" value="PLAT"/>
    <property type="match status" value="1"/>
</dbReference>
<sequence>TWSICVSLETSTQWGHRRPTITSSRSGPPTLPPLQVEEFKLCSRRWLGDIVLVRLHKEPYSFYPTDNWYCSFVEVVSPHGQCYRFPCYQWIEGYRTLELREGKGRELILPLNHQCYYSI</sequence>
<evidence type="ECO:0000313" key="4">
    <source>
        <dbReference type="Proteomes" id="UP000694380"/>
    </source>
</evidence>
<dbReference type="Gene3D" id="2.60.60.20">
    <property type="entry name" value="PLAT/LH2 domain"/>
    <property type="match status" value="1"/>
</dbReference>
<dbReference type="InterPro" id="IPR036392">
    <property type="entry name" value="PLAT/LH2_dom_sf"/>
</dbReference>
<protein>
    <recommendedName>
        <fullName evidence="2">PLAT domain-containing protein</fullName>
    </recommendedName>
</protein>
<accession>A0A8C3F3V4</accession>
<feature type="domain" description="PLAT" evidence="2">
    <location>
        <begin position="1"/>
        <end position="105"/>
    </location>
</feature>
<keyword evidence="4" id="KW-1185">Reference proteome</keyword>
<organism evidence="3 4">
    <name type="scientific">Chrysemys picta bellii</name>
    <name type="common">Western painted turtle</name>
    <name type="synonym">Emys bellii</name>
    <dbReference type="NCBI Taxonomy" id="8478"/>
    <lineage>
        <taxon>Eukaryota</taxon>
        <taxon>Metazoa</taxon>
        <taxon>Chordata</taxon>
        <taxon>Craniata</taxon>
        <taxon>Vertebrata</taxon>
        <taxon>Euteleostomi</taxon>
        <taxon>Archelosauria</taxon>
        <taxon>Testudinata</taxon>
        <taxon>Testudines</taxon>
        <taxon>Cryptodira</taxon>
        <taxon>Durocryptodira</taxon>
        <taxon>Testudinoidea</taxon>
        <taxon>Emydidae</taxon>
        <taxon>Chrysemys</taxon>
    </lineage>
</organism>
<evidence type="ECO:0000259" key="2">
    <source>
        <dbReference type="PROSITE" id="PS50095"/>
    </source>
</evidence>
<dbReference type="AlphaFoldDB" id="A0A8C3F3V4"/>
<dbReference type="Proteomes" id="UP000694380">
    <property type="component" value="Unplaced"/>
</dbReference>
<dbReference type="PROSITE" id="PS50095">
    <property type="entry name" value="PLAT"/>
    <property type="match status" value="1"/>
</dbReference>
<name>A0A8C3F3V4_CHRPI</name>
<reference evidence="3" key="2">
    <citation type="submission" date="2025-09" db="UniProtKB">
        <authorList>
            <consortium name="Ensembl"/>
        </authorList>
    </citation>
    <scope>IDENTIFICATION</scope>
</reference>
<proteinExistence type="predicted"/>
<comment type="caution">
    <text evidence="1">Lacks conserved residue(s) required for the propagation of feature annotation.</text>
</comment>
<evidence type="ECO:0000313" key="3">
    <source>
        <dbReference type="Ensembl" id="ENSCPBP00000000581.1"/>
    </source>
</evidence>
<dbReference type="Ensembl" id="ENSCPBT00000000748.1">
    <property type="protein sequence ID" value="ENSCPBP00000000581.1"/>
    <property type="gene ID" value="ENSCPBG00000000496.1"/>
</dbReference>
<reference evidence="3" key="1">
    <citation type="submission" date="2025-08" db="UniProtKB">
        <authorList>
            <consortium name="Ensembl"/>
        </authorList>
    </citation>
    <scope>IDENTIFICATION</scope>
</reference>